<reference evidence="1 2" key="1">
    <citation type="submission" date="2015-06" db="EMBL/GenBank/DDBJ databases">
        <title>Survival trade-offs in plant roots during colonization by closely related pathogenic and mutualistic fungi.</title>
        <authorList>
            <person name="Hacquard S."/>
            <person name="Kracher B."/>
            <person name="Hiruma K."/>
            <person name="Weinman A."/>
            <person name="Muench P."/>
            <person name="Garrido Oter R."/>
            <person name="Ver Loren van Themaat E."/>
            <person name="Dallerey J.-F."/>
            <person name="Damm U."/>
            <person name="Henrissat B."/>
            <person name="Lespinet O."/>
            <person name="Thon M."/>
            <person name="Kemen E."/>
            <person name="McHardy A.C."/>
            <person name="Schulze-Lefert P."/>
            <person name="O'Connell R.J."/>
        </authorList>
    </citation>
    <scope>NUCLEOTIDE SEQUENCE [LARGE SCALE GENOMIC DNA]</scope>
    <source>
        <strain evidence="1 2">MAFF 238704</strain>
    </source>
</reference>
<dbReference type="EMBL" id="LFIW01002194">
    <property type="protein sequence ID" value="KZL78899.1"/>
    <property type="molecule type" value="Genomic_DNA"/>
</dbReference>
<proteinExistence type="predicted"/>
<keyword evidence="2" id="KW-1185">Reference proteome</keyword>
<organism evidence="1 2">
    <name type="scientific">Colletotrichum incanum</name>
    <name type="common">Soybean anthracnose fungus</name>
    <dbReference type="NCBI Taxonomy" id="1573173"/>
    <lineage>
        <taxon>Eukaryota</taxon>
        <taxon>Fungi</taxon>
        <taxon>Dikarya</taxon>
        <taxon>Ascomycota</taxon>
        <taxon>Pezizomycotina</taxon>
        <taxon>Sordariomycetes</taxon>
        <taxon>Hypocreomycetidae</taxon>
        <taxon>Glomerellales</taxon>
        <taxon>Glomerellaceae</taxon>
        <taxon>Colletotrichum</taxon>
        <taxon>Colletotrichum spaethianum species complex</taxon>
    </lineage>
</organism>
<evidence type="ECO:0000313" key="1">
    <source>
        <dbReference type="EMBL" id="KZL78899.1"/>
    </source>
</evidence>
<evidence type="ECO:0000313" key="2">
    <source>
        <dbReference type="Proteomes" id="UP000076584"/>
    </source>
</evidence>
<gene>
    <name evidence="1" type="ORF">CI238_07064</name>
</gene>
<dbReference type="Proteomes" id="UP000076584">
    <property type="component" value="Unassembled WGS sequence"/>
</dbReference>
<accession>A0A166ZH00</accession>
<protein>
    <submittedName>
        <fullName evidence="1">Uncharacterized protein</fullName>
    </submittedName>
</protein>
<sequence>MCLAENIYYVDCGCWEGQHIRWECPRSGPRGGACPDVECSGVFRKWGRCLVCERRQTQQQQQHALIAGDHNDDDVKVTLLREVLRQILGVSDDSAQSDETIASLGDGQARKTADIGLVSSQGAGRNDSTAWHRRWDICTPENETRRHGDAPGTRGTWKVVPKPERWTLDRCCCQHRAGSHECCGDQDAAPNDKVRGRNRRYCKSCHT</sequence>
<name>A0A166ZH00_COLIC</name>
<dbReference type="AlphaFoldDB" id="A0A166ZH00"/>
<comment type="caution">
    <text evidence="1">The sequence shown here is derived from an EMBL/GenBank/DDBJ whole genome shotgun (WGS) entry which is preliminary data.</text>
</comment>